<keyword evidence="10" id="KW-1185">Reference proteome</keyword>
<keyword evidence="5 7" id="KW-1133">Transmembrane helix</keyword>
<evidence type="ECO:0000313" key="9">
    <source>
        <dbReference type="EMBL" id="MFC0478327.1"/>
    </source>
</evidence>
<evidence type="ECO:0000256" key="4">
    <source>
        <dbReference type="ARBA" id="ARBA00022692"/>
    </source>
</evidence>
<evidence type="ECO:0000259" key="8">
    <source>
        <dbReference type="Pfam" id="PF09335"/>
    </source>
</evidence>
<keyword evidence="3" id="KW-1003">Cell membrane</keyword>
<dbReference type="Pfam" id="PF09335">
    <property type="entry name" value="VTT_dom"/>
    <property type="match status" value="1"/>
</dbReference>
<protein>
    <submittedName>
        <fullName evidence="9">DedA family protein</fullName>
    </submittedName>
</protein>
<name>A0ABV6KYC0_9BACI</name>
<feature type="domain" description="VTT" evidence="8">
    <location>
        <begin position="30"/>
        <end position="160"/>
    </location>
</feature>
<evidence type="ECO:0000256" key="3">
    <source>
        <dbReference type="ARBA" id="ARBA00022475"/>
    </source>
</evidence>
<evidence type="ECO:0000256" key="7">
    <source>
        <dbReference type="SAM" id="Phobius"/>
    </source>
</evidence>
<accession>A0ABV6KYC0</accession>
<evidence type="ECO:0000256" key="5">
    <source>
        <dbReference type="ARBA" id="ARBA00022989"/>
    </source>
</evidence>
<feature type="transmembrane region" description="Helical" evidence="7">
    <location>
        <begin position="12"/>
        <end position="36"/>
    </location>
</feature>
<dbReference type="RefSeq" id="WP_160546234.1">
    <property type="nucleotide sequence ID" value="NZ_JBHLUU010000128.1"/>
</dbReference>
<sequence length="203" mass="23082">MEEWIFNIIENYGYLGVFLIIVIENVFPPIPSELVLPFSGFMTTKTELSVAMMIVASTAGSVVGGTILYYIGTILDVERLEKIVDRWGKYLQLKRADVYKADAWFDRYGIWTVFFCRMVPLLRSLISVPAGMSNMKMPLFLLFTLLGTAIWNTLLIVIGAKLGENWTQILSYTEVYSDIIYAVGAIAILAVLIFFGRRIFYKK</sequence>
<feature type="transmembrane region" description="Helical" evidence="7">
    <location>
        <begin position="48"/>
        <end position="71"/>
    </location>
</feature>
<dbReference type="InterPro" id="IPR032816">
    <property type="entry name" value="VTT_dom"/>
</dbReference>
<dbReference type="Proteomes" id="UP001589738">
    <property type="component" value="Unassembled WGS sequence"/>
</dbReference>
<proteinExistence type="inferred from homology"/>
<gene>
    <name evidence="9" type="ORF">ACFFHF_24365</name>
</gene>
<evidence type="ECO:0000256" key="1">
    <source>
        <dbReference type="ARBA" id="ARBA00004651"/>
    </source>
</evidence>
<keyword evidence="6 7" id="KW-0472">Membrane</keyword>
<evidence type="ECO:0000256" key="6">
    <source>
        <dbReference type="ARBA" id="ARBA00023136"/>
    </source>
</evidence>
<dbReference type="EMBL" id="JBHLUU010000128">
    <property type="protein sequence ID" value="MFC0478327.1"/>
    <property type="molecule type" value="Genomic_DNA"/>
</dbReference>
<dbReference type="PANTHER" id="PTHR42709">
    <property type="entry name" value="ALKALINE PHOSPHATASE LIKE PROTEIN"/>
    <property type="match status" value="1"/>
</dbReference>
<evidence type="ECO:0000256" key="2">
    <source>
        <dbReference type="ARBA" id="ARBA00010792"/>
    </source>
</evidence>
<dbReference type="InterPro" id="IPR051311">
    <property type="entry name" value="DedA_domain"/>
</dbReference>
<evidence type="ECO:0000313" key="10">
    <source>
        <dbReference type="Proteomes" id="UP001589738"/>
    </source>
</evidence>
<keyword evidence="4 7" id="KW-0812">Transmembrane</keyword>
<comment type="caution">
    <text evidence="9">The sequence shown here is derived from an EMBL/GenBank/DDBJ whole genome shotgun (WGS) entry which is preliminary data.</text>
</comment>
<comment type="similarity">
    <text evidence="2">Belongs to the DedA family.</text>
</comment>
<feature type="transmembrane region" description="Helical" evidence="7">
    <location>
        <begin position="179"/>
        <end position="200"/>
    </location>
</feature>
<comment type="subcellular location">
    <subcellularLocation>
        <location evidence="1">Cell membrane</location>
        <topology evidence="1">Multi-pass membrane protein</topology>
    </subcellularLocation>
</comment>
<feature type="transmembrane region" description="Helical" evidence="7">
    <location>
        <begin position="138"/>
        <end position="159"/>
    </location>
</feature>
<organism evidence="9 10">
    <name type="scientific">Robertmurraya beringensis</name>
    <dbReference type="NCBI Taxonomy" id="641660"/>
    <lineage>
        <taxon>Bacteria</taxon>
        <taxon>Bacillati</taxon>
        <taxon>Bacillota</taxon>
        <taxon>Bacilli</taxon>
        <taxon>Bacillales</taxon>
        <taxon>Bacillaceae</taxon>
        <taxon>Robertmurraya</taxon>
    </lineage>
</organism>
<dbReference type="PANTHER" id="PTHR42709:SF6">
    <property type="entry name" value="UNDECAPRENYL PHOSPHATE TRANSPORTER A"/>
    <property type="match status" value="1"/>
</dbReference>
<reference evidence="9 10" key="1">
    <citation type="submission" date="2024-09" db="EMBL/GenBank/DDBJ databases">
        <authorList>
            <person name="Sun Q."/>
            <person name="Mori K."/>
        </authorList>
    </citation>
    <scope>NUCLEOTIDE SEQUENCE [LARGE SCALE GENOMIC DNA]</scope>
    <source>
        <strain evidence="9 10">CGMCC 1.9126</strain>
    </source>
</reference>